<evidence type="ECO:0000313" key="3">
    <source>
        <dbReference type="Proteomes" id="UP000298138"/>
    </source>
</evidence>
<dbReference type="Proteomes" id="UP000298138">
    <property type="component" value="Unassembled WGS sequence"/>
</dbReference>
<dbReference type="InParanoid" id="A0A4S2MPT8"/>
<proteinExistence type="predicted"/>
<organism evidence="2 3">
    <name type="scientific">Ascodesmis nigricans</name>
    <dbReference type="NCBI Taxonomy" id="341454"/>
    <lineage>
        <taxon>Eukaryota</taxon>
        <taxon>Fungi</taxon>
        <taxon>Dikarya</taxon>
        <taxon>Ascomycota</taxon>
        <taxon>Pezizomycotina</taxon>
        <taxon>Pezizomycetes</taxon>
        <taxon>Pezizales</taxon>
        <taxon>Ascodesmidaceae</taxon>
        <taxon>Ascodesmis</taxon>
    </lineage>
</organism>
<gene>
    <name evidence="2" type="ORF">EX30DRAFT_373327</name>
</gene>
<protein>
    <submittedName>
        <fullName evidence="2">Uncharacterized protein</fullName>
    </submittedName>
</protein>
<evidence type="ECO:0000313" key="2">
    <source>
        <dbReference type="EMBL" id="TGZ79201.1"/>
    </source>
</evidence>
<name>A0A4S2MPT8_9PEZI</name>
<keyword evidence="3" id="KW-1185">Reference proteome</keyword>
<dbReference type="EMBL" id="ML220134">
    <property type="protein sequence ID" value="TGZ79201.1"/>
    <property type="molecule type" value="Genomic_DNA"/>
</dbReference>
<evidence type="ECO:0000256" key="1">
    <source>
        <dbReference type="SAM" id="MobiDB-lite"/>
    </source>
</evidence>
<feature type="region of interest" description="Disordered" evidence="1">
    <location>
        <begin position="1"/>
        <end position="24"/>
    </location>
</feature>
<reference evidence="2 3" key="1">
    <citation type="submission" date="2019-04" db="EMBL/GenBank/DDBJ databases">
        <title>Comparative genomics and transcriptomics to analyze fruiting body development in filamentous ascomycetes.</title>
        <authorList>
            <consortium name="DOE Joint Genome Institute"/>
            <person name="Lutkenhaus R."/>
            <person name="Traeger S."/>
            <person name="Breuer J."/>
            <person name="Kuo A."/>
            <person name="Lipzen A."/>
            <person name="Pangilinan J."/>
            <person name="Dilworth D."/>
            <person name="Sandor L."/>
            <person name="Poggeler S."/>
            <person name="Barry K."/>
            <person name="Grigoriev I.V."/>
            <person name="Nowrousian M."/>
        </authorList>
    </citation>
    <scope>NUCLEOTIDE SEQUENCE [LARGE SCALE GENOMIC DNA]</scope>
    <source>
        <strain evidence="2 3">CBS 389.68</strain>
    </source>
</reference>
<sequence length="102" mass="11375">MTSRPKSAVEKQAEGVDEAQSTSAMANARLSGDLDILIPLNTTDPNFPDQFTSEDIFSSSIGTYQHSGIHDHDLHQTFKLRISVLYRARKFTADHEIELPKS</sequence>
<dbReference type="AlphaFoldDB" id="A0A4S2MPT8"/>
<accession>A0A4S2MPT8</accession>